<keyword evidence="3" id="KW-1185">Reference proteome</keyword>
<dbReference type="EnsemblMetazoa" id="GBRI044791-RA">
    <property type="protein sequence ID" value="GBRI044791-PA"/>
    <property type="gene ID" value="GBRI044791"/>
</dbReference>
<evidence type="ECO:0000313" key="3">
    <source>
        <dbReference type="Proteomes" id="UP000091820"/>
    </source>
</evidence>
<evidence type="ECO:0000256" key="1">
    <source>
        <dbReference type="SAM" id="Phobius"/>
    </source>
</evidence>
<reference evidence="2" key="2">
    <citation type="submission" date="2020-05" db="UniProtKB">
        <authorList>
            <consortium name="EnsemblMetazoa"/>
        </authorList>
    </citation>
    <scope>IDENTIFICATION</scope>
    <source>
        <strain evidence="2">IAEA</strain>
    </source>
</reference>
<dbReference type="Proteomes" id="UP000091820">
    <property type="component" value="Unassembled WGS sequence"/>
</dbReference>
<dbReference type="GO" id="GO:0006508">
    <property type="term" value="P:proteolysis"/>
    <property type="evidence" value="ECO:0007669"/>
    <property type="project" value="InterPro"/>
</dbReference>
<dbReference type="AlphaFoldDB" id="A0A1A9X5C5"/>
<dbReference type="InterPro" id="IPR000718">
    <property type="entry name" value="Peptidase_M13"/>
</dbReference>
<keyword evidence="1" id="KW-1133">Transmembrane helix</keyword>
<dbReference type="Gene3D" id="3.40.390.10">
    <property type="entry name" value="Collagenase (Catalytic Domain)"/>
    <property type="match status" value="1"/>
</dbReference>
<dbReference type="SUPFAM" id="SSF55486">
    <property type="entry name" value="Metalloproteases ('zincins'), catalytic domain"/>
    <property type="match status" value="1"/>
</dbReference>
<dbReference type="PROSITE" id="PS51885">
    <property type="entry name" value="NEPRILYSIN"/>
    <property type="match status" value="1"/>
</dbReference>
<evidence type="ECO:0000313" key="2">
    <source>
        <dbReference type="EnsemblMetazoa" id="GBRI044791-PA"/>
    </source>
</evidence>
<dbReference type="InterPro" id="IPR024079">
    <property type="entry name" value="MetalloPept_cat_dom_sf"/>
</dbReference>
<dbReference type="Gene3D" id="1.10.1380.10">
    <property type="entry name" value="Neutral endopeptidase , domain2"/>
    <property type="match status" value="1"/>
</dbReference>
<keyword evidence="1" id="KW-0472">Membrane</keyword>
<dbReference type="InterPro" id="IPR042089">
    <property type="entry name" value="Peptidase_M13_dom_2"/>
</dbReference>
<accession>A0A1A9X5C5</accession>
<keyword evidence="1" id="KW-0812">Transmembrane</keyword>
<dbReference type="GO" id="GO:0004222">
    <property type="term" value="F:metalloendopeptidase activity"/>
    <property type="evidence" value="ECO:0007669"/>
    <property type="project" value="InterPro"/>
</dbReference>
<proteinExistence type="predicted"/>
<protein>
    <submittedName>
        <fullName evidence="2">Uncharacterized protein</fullName>
    </submittedName>
</protein>
<dbReference type="VEuPathDB" id="VectorBase:GBRI044791"/>
<name>A0A1A9X5C5_9MUSC</name>
<reference evidence="3" key="1">
    <citation type="submission" date="2014-03" db="EMBL/GenBank/DDBJ databases">
        <authorList>
            <person name="Aksoy S."/>
            <person name="Warren W."/>
            <person name="Wilson R.K."/>
        </authorList>
    </citation>
    <scope>NUCLEOTIDE SEQUENCE [LARGE SCALE GENOMIC DNA]</scope>
    <source>
        <strain evidence="3">IAEA</strain>
    </source>
</reference>
<sequence length="311" mass="35944">MTLNQGKFRPTISAIDEVDDRNLKLDENKQQIEGSETAPLTTNQLKLNIDENLSRKDGLQRQNTCVENEHQAETPTSGVGGSINGFRAFLLPGRASLDALMRLSRKRRILYITTACLCAVLLVIIIMLIAFWPEVPFYLRAELCLEKECVQASQQLLLWSNSSKNPCHQTYEWACGNFAQDYADNDYFVIKRGEWDYKTYNEYKELNELNRFISMLPTSTLSYSVVSMVSSLYRSCREIDTLDKSQSDLLVRKAIKLVDVWYKHSDYTRQRKMWKEKLIGYNNNSDRVFLQFFSKNGQHRGGGILVSLFRL</sequence>
<feature type="transmembrane region" description="Helical" evidence="1">
    <location>
        <begin position="109"/>
        <end position="132"/>
    </location>
</feature>
<organism evidence="2 3">
    <name type="scientific">Glossina brevipalpis</name>
    <dbReference type="NCBI Taxonomy" id="37001"/>
    <lineage>
        <taxon>Eukaryota</taxon>
        <taxon>Metazoa</taxon>
        <taxon>Ecdysozoa</taxon>
        <taxon>Arthropoda</taxon>
        <taxon>Hexapoda</taxon>
        <taxon>Insecta</taxon>
        <taxon>Pterygota</taxon>
        <taxon>Neoptera</taxon>
        <taxon>Endopterygota</taxon>
        <taxon>Diptera</taxon>
        <taxon>Brachycera</taxon>
        <taxon>Muscomorpha</taxon>
        <taxon>Hippoboscoidea</taxon>
        <taxon>Glossinidae</taxon>
        <taxon>Glossina</taxon>
    </lineage>
</organism>